<evidence type="ECO:0000313" key="2">
    <source>
        <dbReference type="Proteomes" id="UP000186785"/>
    </source>
</evidence>
<dbReference type="AlphaFoldDB" id="A0A1Q5PNF1"/>
<reference evidence="1 2" key="1">
    <citation type="submission" date="2016-11" db="EMBL/GenBank/DDBJ databases">
        <title>Actinomyces gypaetusis sp. nov. isolated from the vulture Gypaetus barbatus in Qinghai Tibet Plateau China.</title>
        <authorList>
            <person name="Meng X."/>
        </authorList>
    </citation>
    <scope>NUCLEOTIDE SEQUENCE [LARGE SCALE GENOMIC DNA]</scope>
    <source>
        <strain evidence="1 2">VUL4_2</strain>
    </source>
</reference>
<accession>A0A1Q5PNF1</accession>
<protein>
    <recommendedName>
        <fullName evidence="3">Peptidylprolyl isomerase</fullName>
    </recommendedName>
</protein>
<evidence type="ECO:0008006" key="3">
    <source>
        <dbReference type="Google" id="ProtNLM"/>
    </source>
</evidence>
<dbReference type="STRING" id="1921764.BSR28_03795"/>
<name>A0A1Q5PNF1_9ACTO</name>
<dbReference type="SUPFAM" id="SSF54534">
    <property type="entry name" value="FKBP-like"/>
    <property type="match status" value="1"/>
</dbReference>
<evidence type="ECO:0000313" key="1">
    <source>
        <dbReference type="EMBL" id="OKL49046.1"/>
    </source>
</evidence>
<sequence>MVAALVGTFWIFRPLAATSGSSSLGIEVEGRPGAVLVVKLDAPVNNSQMGRHVIVSGTGRQIVAGGPVLLAVSTFDGSTGKVTGKETGPALLAGRADDELLTPDLLSGIIGATEGSRILFVRNTSTGAEKSSEIAVVDILPTAPTGKSKMKPVGAPAWVEAPYQPGKIIDVDPAKLQEVWAAQVVTGEGDQVSKGDTVIGQYLIYDPVEKKVLESTWENGGFPVQIPVVDIMAPVAAELVDSPVGSRVLTVVPANLGNGKDPLIILVDVLALVKAG</sequence>
<organism evidence="1 2">
    <name type="scientific">Boudabousia liubingyangii</name>
    <dbReference type="NCBI Taxonomy" id="1921764"/>
    <lineage>
        <taxon>Bacteria</taxon>
        <taxon>Bacillati</taxon>
        <taxon>Actinomycetota</taxon>
        <taxon>Actinomycetes</taxon>
        <taxon>Actinomycetales</taxon>
        <taxon>Actinomycetaceae</taxon>
        <taxon>Boudabousia</taxon>
    </lineage>
</organism>
<dbReference type="InterPro" id="IPR046357">
    <property type="entry name" value="PPIase_dom_sf"/>
</dbReference>
<proteinExistence type="predicted"/>
<dbReference type="GO" id="GO:0003755">
    <property type="term" value="F:peptidyl-prolyl cis-trans isomerase activity"/>
    <property type="evidence" value="ECO:0007669"/>
    <property type="project" value="InterPro"/>
</dbReference>
<keyword evidence="2" id="KW-1185">Reference proteome</keyword>
<dbReference type="Proteomes" id="UP000186785">
    <property type="component" value="Unassembled WGS sequence"/>
</dbReference>
<comment type="caution">
    <text evidence="1">The sequence shown here is derived from an EMBL/GenBank/DDBJ whole genome shotgun (WGS) entry which is preliminary data.</text>
</comment>
<dbReference type="EMBL" id="MQSV01000002">
    <property type="protein sequence ID" value="OKL49046.1"/>
    <property type="molecule type" value="Genomic_DNA"/>
</dbReference>
<gene>
    <name evidence="1" type="ORF">BSR29_04225</name>
</gene>
<dbReference type="Gene3D" id="3.10.50.40">
    <property type="match status" value="1"/>
</dbReference>